<dbReference type="GO" id="GO:0016887">
    <property type="term" value="F:ATP hydrolysis activity"/>
    <property type="evidence" value="ECO:0007669"/>
    <property type="project" value="InterPro"/>
</dbReference>
<dbReference type="AlphaFoldDB" id="A0A430HFG7"/>
<dbReference type="OrthoDB" id="4408248at2"/>
<dbReference type="GO" id="GO:0005524">
    <property type="term" value="F:ATP binding"/>
    <property type="evidence" value="ECO:0007669"/>
    <property type="project" value="UniProtKB-KW"/>
</dbReference>
<keyword evidence="3" id="KW-0067">ATP-binding</keyword>
<reference evidence="3 4" key="1">
    <citation type="submission" date="2018-12" db="EMBL/GenBank/DDBJ databases">
        <authorList>
            <person name="Yang E."/>
        </authorList>
    </citation>
    <scope>NUCLEOTIDE SEQUENCE [LARGE SCALE GENOMIC DNA]</scope>
    <source>
        <strain evidence="3 4">SOD</strain>
    </source>
</reference>
<dbReference type="InterPro" id="IPR039421">
    <property type="entry name" value="Type_1_exporter"/>
</dbReference>
<proteinExistence type="predicted"/>
<evidence type="ECO:0000313" key="4">
    <source>
        <dbReference type="Proteomes" id="UP000278085"/>
    </source>
</evidence>
<dbReference type="Pfam" id="PF00005">
    <property type="entry name" value="ABC_tran"/>
    <property type="match status" value="1"/>
</dbReference>
<dbReference type="InterPro" id="IPR003439">
    <property type="entry name" value="ABC_transporter-like_ATP-bd"/>
</dbReference>
<dbReference type="Proteomes" id="UP000278085">
    <property type="component" value="Unassembled WGS sequence"/>
</dbReference>
<dbReference type="RefSeq" id="WP_126076661.1">
    <property type="nucleotide sequence ID" value="NZ_CP051166.1"/>
</dbReference>
<name>A0A430HFG7_9BURK</name>
<feature type="domain" description="ABC transporter" evidence="2">
    <location>
        <begin position="29"/>
        <end position="97"/>
    </location>
</feature>
<dbReference type="PANTHER" id="PTHR24221:SF606">
    <property type="entry name" value="COLICIN V SECRETION-PROCESSING ATP-BINDING PROTEIN"/>
    <property type="match status" value="1"/>
</dbReference>
<accession>A0A430HFG7</accession>
<feature type="region of interest" description="Disordered" evidence="1">
    <location>
        <begin position="16"/>
        <end position="41"/>
    </location>
</feature>
<dbReference type="Gene3D" id="3.40.50.300">
    <property type="entry name" value="P-loop containing nucleotide triphosphate hydrolases"/>
    <property type="match status" value="1"/>
</dbReference>
<evidence type="ECO:0000313" key="3">
    <source>
        <dbReference type="EMBL" id="RSZ56304.1"/>
    </source>
</evidence>
<gene>
    <name evidence="3" type="ORF">EJB06_24570</name>
</gene>
<sequence length="122" mass="13203">MPRDWHNVLSIQRSLRRKCQPSPSHTERLGERVAVTGPSGEGKTTLSKIILGLLKPAEGAIFYGGAPVDELGINNVRAIIGAVMQEDALLAGSIRQNISFFRTAPLKPMLPGPLSLLVFMTI</sequence>
<evidence type="ECO:0000259" key="2">
    <source>
        <dbReference type="Pfam" id="PF00005"/>
    </source>
</evidence>
<dbReference type="PANTHER" id="PTHR24221">
    <property type="entry name" value="ATP-BINDING CASSETTE SUB-FAMILY B"/>
    <property type="match status" value="1"/>
</dbReference>
<keyword evidence="3" id="KW-0547">Nucleotide-binding</keyword>
<evidence type="ECO:0000256" key="1">
    <source>
        <dbReference type="SAM" id="MobiDB-lite"/>
    </source>
</evidence>
<protein>
    <submittedName>
        <fullName evidence="3">ATP-binding cassette domain-containing protein</fullName>
    </submittedName>
</protein>
<comment type="caution">
    <text evidence="3">The sequence shown here is derived from an EMBL/GenBank/DDBJ whole genome shotgun (WGS) entry which is preliminary data.</text>
</comment>
<dbReference type="EMBL" id="RXLQ01000016">
    <property type="protein sequence ID" value="RSZ56304.1"/>
    <property type="molecule type" value="Genomic_DNA"/>
</dbReference>
<organism evidence="3 4">
    <name type="scientific">Massilia atriviolacea</name>
    <dbReference type="NCBI Taxonomy" id="2495579"/>
    <lineage>
        <taxon>Bacteria</taxon>
        <taxon>Pseudomonadati</taxon>
        <taxon>Pseudomonadota</taxon>
        <taxon>Betaproteobacteria</taxon>
        <taxon>Burkholderiales</taxon>
        <taxon>Oxalobacteraceae</taxon>
        <taxon>Telluria group</taxon>
        <taxon>Massilia</taxon>
    </lineage>
</organism>
<dbReference type="SUPFAM" id="SSF52540">
    <property type="entry name" value="P-loop containing nucleoside triphosphate hydrolases"/>
    <property type="match status" value="1"/>
</dbReference>
<dbReference type="InterPro" id="IPR027417">
    <property type="entry name" value="P-loop_NTPase"/>
</dbReference>
<keyword evidence="4" id="KW-1185">Reference proteome</keyword>
<dbReference type="GO" id="GO:0034040">
    <property type="term" value="F:ATPase-coupled lipid transmembrane transporter activity"/>
    <property type="evidence" value="ECO:0007669"/>
    <property type="project" value="TreeGrafter"/>
</dbReference>